<feature type="compositionally biased region" description="Low complexity" evidence="1">
    <location>
        <begin position="104"/>
        <end position="114"/>
    </location>
</feature>
<comment type="caution">
    <text evidence="2">The sequence shown here is derived from an EMBL/GenBank/DDBJ whole genome shotgun (WGS) entry which is preliminary data.</text>
</comment>
<name>X1GMB5_9ZZZZ</name>
<reference evidence="2" key="1">
    <citation type="journal article" date="2014" name="Front. Microbiol.">
        <title>High frequency of phylogenetically diverse reductive dehalogenase-homologous genes in deep subseafloor sedimentary metagenomes.</title>
        <authorList>
            <person name="Kawai M."/>
            <person name="Futagami T."/>
            <person name="Toyoda A."/>
            <person name="Takaki Y."/>
            <person name="Nishi S."/>
            <person name="Hori S."/>
            <person name="Arai W."/>
            <person name="Tsubouchi T."/>
            <person name="Morono Y."/>
            <person name="Uchiyama I."/>
            <person name="Ito T."/>
            <person name="Fujiyama A."/>
            <person name="Inagaki F."/>
            <person name="Takami H."/>
        </authorList>
    </citation>
    <scope>NUCLEOTIDE SEQUENCE</scope>
    <source>
        <strain evidence="2">Expedition CK06-06</strain>
    </source>
</reference>
<dbReference type="EMBL" id="BARU01017267">
    <property type="protein sequence ID" value="GAH58342.1"/>
    <property type="molecule type" value="Genomic_DNA"/>
</dbReference>
<gene>
    <name evidence="2" type="ORF">S03H2_28655</name>
</gene>
<evidence type="ECO:0000313" key="2">
    <source>
        <dbReference type="EMBL" id="GAH58342.1"/>
    </source>
</evidence>
<proteinExistence type="predicted"/>
<feature type="compositionally biased region" description="Basic and acidic residues" evidence="1">
    <location>
        <begin position="115"/>
        <end position="124"/>
    </location>
</feature>
<sequence>TLFGIGKKSQKMESTLNHVQISKILKWDGTDFGYLNDTDFSDVKFQVRIEDNDPDYADKNPYVVNWIDEYNAIPGTKIKKLDAAGVKDLNKQFAILLKQTGKKAAPAKAPAKAPDAPKTDESKPDLPSPAKTKKGKKQTEAAKAPPKAPPKVPTVPGIPEGKCTKQEAWETICELKDDACSDEQLKATWLAALVEKAPDIEEKDITPEQWFAIRDAVLDDIGKF</sequence>
<organism evidence="2">
    <name type="scientific">marine sediment metagenome</name>
    <dbReference type="NCBI Taxonomy" id="412755"/>
    <lineage>
        <taxon>unclassified sequences</taxon>
        <taxon>metagenomes</taxon>
        <taxon>ecological metagenomes</taxon>
    </lineage>
</organism>
<feature type="non-terminal residue" evidence="2">
    <location>
        <position position="1"/>
    </location>
</feature>
<accession>X1GMB5</accession>
<feature type="region of interest" description="Disordered" evidence="1">
    <location>
        <begin position="104"/>
        <end position="159"/>
    </location>
</feature>
<evidence type="ECO:0000256" key="1">
    <source>
        <dbReference type="SAM" id="MobiDB-lite"/>
    </source>
</evidence>
<dbReference type="AlphaFoldDB" id="X1GMB5"/>
<protein>
    <submittedName>
        <fullName evidence="2">Uncharacterized protein</fullName>
    </submittedName>
</protein>